<protein>
    <recommendedName>
        <fullName evidence="2">XPG N-terminal domain-containing protein</fullName>
    </recommendedName>
</protein>
<dbReference type="SUPFAM" id="SSF88723">
    <property type="entry name" value="PIN domain-like"/>
    <property type="match status" value="1"/>
</dbReference>
<dbReference type="InterPro" id="IPR006085">
    <property type="entry name" value="XPG_DNA_repair_N"/>
</dbReference>
<dbReference type="PANTHER" id="PTHR15665:SF1">
    <property type="entry name" value="PROTEIN ASTEROID HOMOLOG 1"/>
    <property type="match status" value="1"/>
</dbReference>
<dbReference type="EMBL" id="GDQN01002685">
    <property type="protein sequence ID" value="JAT88369.1"/>
    <property type="molecule type" value="Transcribed_RNA"/>
</dbReference>
<reference evidence="3" key="1">
    <citation type="submission" date="2015-09" db="EMBL/GenBank/DDBJ databases">
        <title>De novo assembly of Pectinophora gossypiella (Pink Bollworm) gut transcriptome.</title>
        <authorList>
            <person name="Tassone E.E."/>
        </authorList>
    </citation>
    <scope>NUCLEOTIDE SEQUENCE</scope>
</reference>
<evidence type="ECO:0000256" key="1">
    <source>
        <dbReference type="ARBA" id="ARBA00007398"/>
    </source>
</evidence>
<proteinExistence type="inferred from homology"/>
<dbReference type="OrthoDB" id="25987at2759"/>
<feature type="domain" description="XPG N-terminal" evidence="2">
    <location>
        <begin position="11"/>
        <end position="82"/>
    </location>
</feature>
<organism evidence="3">
    <name type="scientific">Pectinophora gossypiella</name>
    <name type="common">Cotton pink bollworm</name>
    <name type="synonym">Depressaria gossypiella</name>
    <dbReference type="NCBI Taxonomy" id="13191"/>
    <lineage>
        <taxon>Eukaryota</taxon>
        <taxon>Metazoa</taxon>
        <taxon>Ecdysozoa</taxon>
        <taxon>Arthropoda</taxon>
        <taxon>Hexapoda</taxon>
        <taxon>Insecta</taxon>
        <taxon>Pterygota</taxon>
        <taxon>Neoptera</taxon>
        <taxon>Endopterygota</taxon>
        <taxon>Lepidoptera</taxon>
        <taxon>Glossata</taxon>
        <taxon>Ditrysia</taxon>
        <taxon>Gelechioidea</taxon>
        <taxon>Gelechiidae</taxon>
        <taxon>Apatetrinae</taxon>
        <taxon>Pectinophora</taxon>
    </lineage>
</organism>
<dbReference type="AlphaFoldDB" id="A0A1E1WMX5"/>
<dbReference type="InterPro" id="IPR026832">
    <property type="entry name" value="Asteroid"/>
</dbReference>
<evidence type="ECO:0000259" key="2">
    <source>
        <dbReference type="Pfam" id="PF00752"/>
    </source>
</evidence>
<dbReference type="GO" id="GO:0004518">
    <property type="term" value="F:nuclease activity"/>
    <property type="evidence" value="ECO:0007669"/>
    <property type="project" value="InterPro"/>
</dbReference>
<gene>
    <name evidence="3" type="ORF">g.1068</name>
</gene>
<dbReference type="Pfam" id="PF00752">
    <property type="entry name" value="XPG_N"/>
    <property type="match status" value="1"/>
</dbReference>
<dbReference type="Gene3D" id="3.40.50.1010">
    <property type="entry name" value="5'-nuclease"/>
    <property type="match status" value="1"/>
</dbReference>
<name>A0A1E1WMX5_PECGO</name>
<dbReference type="InterPro" id="IPR029060">
    <property type="entry name" value="PIN-like_dom_sf"/>
</dbReference>
<evidence type="ECO:0000313" key="3">
    <source>
        <dbReference type="EMBL" id="JAT88369.1"/>
    </source>
</evidence>
<dbReference type="PANTHER" id="PTHR15665">
    <property type="entry name" value="ASTEROID PROTEIN"/>
    <property type="match status" value="1"/>
</dbReference>
<accession>A0A1E1WMX5</accession>
<comment type="similarity">
    <text evidence="1">Belongs to the asteroid family.</text>
</comment>
<sequence>MKIPSFNKLVSENLTPHSLKDCTVVIDGQNYLYRLYEESKLPYTYGCESDNYADYLRKYLDIFKRANVDCYFIFKGGHENKEKMFDKYTKVNKAFTPPIFMKEIYKQVLEEMGFNYTICTFESKKECIAFAQKNNCPVISNDTEFCFSSITYIPYTSMRFNEETAAIDCGLFTIGNFMLKYQLTKEKMAMFVAVTSEIYKCIPREYFYKFQKLARISTKNMYERNVSMLNWLRKTKENDAEKGILQNAVLSKYFAAKREVCNLIEEQKAPGIPTEYLENENKIEIADNDPLWFDKGVAAKHIAIPLVNLFHHHTIFGSPIKTDIEDQDAVLLSIEIIKYISNLLTNFERQEITFYTNKHNISVTLTDSVQKPNYIANHSAFENGWMHLPPGLFEHFLTESLQGFEFEQLDNLPEDSKLLMITLTYFSRKKKDVDVSNEVYCVLLSYTVLSANIDEKRMALHSLRKYLEKGSGGDLFVSPSSGLFPLVEFQHCLEIMNYLNKLCGKPYQPTVYSKTYNGTLVYKMLRATKSESVNFVDLLESDLAPVTNVLDSFRLHVDIYRQLIKN</sequence>